<dbReference type="PANTHER" id="PTHR34477">
    <property type="entry name" value="UPF0213 PROTEIN YHBQ"/>
    <property type="match status" value="1"/>
</dbReference>
<dbReference type="EMBL" id="MHSR01000022">
    <property type="protein sequence ID" value="OHA46065.1"/>
    <property type="molecule type" value="Genomic_DNA"/>
</dbReference>
<comment type="caution">
    <text evidence="3">The sequence shown here is derived from an EMBL/GenBank/DDBJ whole genome shotgun (WGS) entry which is preliminary data.</text>
</comment>
<dbReference type="Proteomes" id="UP000178869">
    <property type="component" value="Unassembled WGS sequence"/>
</dbReference>
<dbReference type="AlphaFoldDB" id="A0A1G2PCM3"/>
<name>A0A1G2PCM3_9BACT</name>
<dbReference type="Pfam" id="PF01541">
    <property type="entry name" value="GIY-YIG"/>
    <property type="match status" value="1"/>
</dbReference>
<comment type="similarity">
    <text evidence="1">Belongs to the UPF0213 family.</text>
</comment>
<dbReference type="InterPro" id="IPR000305">
    <property type="entry name" value="GIY-YIG_endonuc"/>
</dbReference>
<evidence type="ECO:0000313" key="4">
    <source>
        <dbReference type="Proteomes" id="UP000178869"/>
    </source>
</evidence>
<evidence type="ECO:0000256" key="1">
    <source>
        <dbReference type="ARBA" id="ARBA00007435"/>
    </source>
</evidence>
<organism evidence="3 4">
    <name type="scientific">Candidatus Terrybacteria bacterium RIFCSPHIGHO2_01_FULL_43_35</name>
    <dbReference type="NCBI Taxonomy" id="1802361"/>
    <lineage>
        <taxon>Bacteria</taxon>
        <taxon>Candidatus Terryibacteriota</taxon>
    </lineage>
</organism>
<dbReference type="CDD" id="cd10449">
    <property type="entry name" value="GIY-YIG_SLX1_like"/>
    <property type="match status" value="1"/>
</dbReference>
<dbReference type="SUPFAM" id="SSF82771">
    <property type="entry name" value="GIY-YIG endonuclease"/>
    <property type="match status" value="1"/>
</dbReference>
<gene>
    <name evidence="3" type="ORF">A2828_01075</name>
</gene>
<dbReference type="Gene3D" id="3.40.1440.10">
    <property type="entry name" value="GIY-YIG endonuclease"/>
    <property type="match status" value="1"/>
</dbReference>
<protein>
    <submittedName>
        <fullName evidence="3">Excinuclease ABC subunit C</fullName>
    </submittedName>
</protein>
<dbReference type="InterPro" id="IPR035901">
    <property type="entry name" value="GIY-YIG_endonuc_sf"/>
</dbReference>
<feature type="domain" description="GIY-YIG" evidence="2">
    <location>
        <begin position="8"/>
        <end position="83"/>
    </location>
</feature>
<dbReference type="PROSITE" id="PS50164">
    <property type="entry name" value="GIY_YIG"/>
    <property type="match status" value="1"/>
</dbReference>
<evidence type="ECO:0000259" key="2">
    <source>
        <dbReference type="PROSITE" id="PS50164"/>
    </source>
</evidence>
<evidence type="ECO:0000313" key="3">
    <source>
        <dbReference type="EMBL" id="OHA46065.1"/>
    </source>
</evidence>
<accession>A0A1G2PCM3</accession>
<dbReference type="PANTHER" id="PTHR34477:SF1">
    <property type="entry name" value="UPF0213 PROTEIN YHBQ"/>
    <property type="match status" value="1"/>
</dbReference>
<reference evidence="3 4" key="1">
    <citation type="journal article" date="2016" name="Nat. Commun.">
        <title>Thousands of microbial genomes shed light on interconnected biogeochemical processes in an aquifer system.</title>
        <authorList>
            <person name="Anantharaman K."/>
            <person name="Brown C.T."/>
            <person name="Hug L.A."/>
            <person name="Sharon I."/>
            <person name="Castelle C.J."/>
            <person name="Probst A.J."/>
            <person name="Thomas B.C."/>
            <person name="Singh A."/>
            <person name="Wilkins M.J."/>
            <person name="Karaoz U."/>
            <person name="Brodie E.L."/>
            <person name="Williams K.H."/>
            <person name="Hubbard S.S."/>
            <person name="Banfield J.F."/>
        </authorList>
    </citation>
    <scope>NUCLEOTIDE SEQUENCE [LARGE SCALE GENOMIC DNA]</scope>
</reference>
<sequence length="94" mass="11440">MNPVRDSKFFYTYILESKKDKRWYTGFTLDLRKRFNEHNANLDTWTKGRGPFKLIYYEACINKQDARQREKYLKSGMGKRYVKNRLKRFLSLTG</sequence>
<dbReference type="InterPro" id="IPR050190">
    <property type="entry name" value="UPF0213_domain"/>
</dbReference>
<proteinExistence type="inferred from homology"/>